<evidence type="ECO:0000313" key="1">
    <source>
        <dbReference type="EMBL" id="MBL1075870.1"/>
    </source>
</evidence>
<proteinExistence type="predicted"/>
<evidence type="ECO:0008006" key="3">
    <source>
        <dbReference type="Google" id="ProtNLM"/>
    </source>
</evidence>
<dbReference type="EMBL" id="JAERRJ010000005">
    <property type="protein sequence ID" value="MBL1075870.1"/>
    <property type="molecule type" value="Genomic_DNA"/>
</dbReference>
<dbReference type="InterPro" id="IPR029032">
    <property type="entry name" value="AhpD-like"/>
</dbReference>
<dbReference type="RefSeq" id="WP_201948330.1">
    <property type="nucleotide sequence ID" value="NZ_JAERRJ010000005.1"/>
</dbReference>
<protein>
    <recommendedName>
        <fullName evidence="3">Peroxidase</fullName>
    </recommendedName>
</protein>
<dbReference type="Gene3D" id="1.20.1290.10">
    <property type="entry name" value="AhpD-like"/>
    <property type="match status" value="1"/>
</dbReference>
<comment type="caution">
    <text evidence="1">The sequence shown here is derived from an EMBL/GenBank/DDBJ whole genome shotgun (WGS) entry which is preliminary data.</text>
</comment>
<dbReference type="Proteomes" id="UP000602198">
    <property type="component" value="Unassembled WGS sequence"/>
</dbReference>
<sequence length="101" mass="10928">MADADENQRPLLAGDRGIGPVLPVADPQLRNSVRIDEKWDAVIDFVDALAANPPRAEGSHATRLRELGFTDADLHDLVLSAASFSWANRLMLTLGEPEVPA</sequence>
<gene>
    <name evidence="1" type="ORF">JK358_15850</name>
</gene>
<evidence type="ECO:0000313" key="2">
    <source>
        <dbReference type="Proteomes" id="UP000602198"/>
    </source>
</evidence>
<keyword evidence="2" id="KW-1185">Reference proteome</keyword>
<reference evidence="1 2" key="1">
    <citation type="submission" date="2021-01" db="EMBL/GenBank/DDBJ databases">
        <title>WGS of actinomycetes isolated from Thailand.</title>
        <authorList>
            <person name="Thawai C."/>
        </authorList>
    </citation>
    <scope>NUCLEOTIDE SEQUENCE [LARGE SCALE GENOMIC DNA]</scope>
    <source>
        <strain evidence="1 2">LPG 2</strain>
    </source>
</reference>
<organism evidence="1 2">
    <name type="scientific">Nocardia acididurans</name>
    <dbReference type="NCBI Taxonomy" id="2802282"/>
    <lineage>
        <taxon>Bacteria</taxon>
        <taxon>Bacillati</taxon>
        <taxon>Actinomycetota</taxon>
        <taxon>Actinomycetes</taxon>
        <taxon>Mycobacteriales</taxon>
        <taxon>Nocardiaceae</taxon>
        <taxon>Nocardia</taxon>
    </lineage>
</organism>
<name>A0ABS1M744_9NOCA</name>
<dbReference type="SUPFAM" id="SSF69118">
    <property type="entry name" value="AhpD-like"/>
    <property type="match status" value="1"/>
</dbReference>
<accession>A0ABS1M744</accession>